<feature type="domain" description="Clr5" evidence="4">
    <location>
        <begin position="6"/>
        <end position="61"/>
    </location>
</feature>
<accession>A0AAE8N7M8</accession>
<gene>
    <name evidence="5" type="ORF">DNG_09903</name>
</gene>
<evidence type="ECO:0000256" key="2">
    <source>
        <dbReference type="ARBA" id="ARBA00023043"/>
    </source>
</evidence>
<reference evidence="5" key="1">
    <citation type="submission" date="2018-03" db="EMBL/GenBank/DDBJ databases">
        <authorList>
            <person name="Guldener U."/>
        </authorList>
    </citation>
    <scope>NUCLEOTIDE SEQUENCE</scope>
</reference>
<evidence type="ECO:0000313" key="5">
    <source>
        <dbReference type="EMBL" id="SPO07209.1"/>
    </source>
</evidence>
<dbReference type="PANTHER" id="PTHR24123">
    <property type="entry name" value="ANKYRIN REPEAT-CONTAINING"/>
    <property type="match status" value="1"/>
</dbReference>
<feature type="repeat" description="ANK" evidence="3">
    <location>
        <begin position="445"/>
        <end position="477"/>
    </location>
</feature>
<keyword evidence="6" id="KW-1185">Reference proteome</keyword>
<keyword evidence="1" id="KW-0677">Repeat</keyword>
<dbReference type="Gene3D" id="1.25.40.20">
    <property type="entry name" value="Ankyrin repeat-containing domain"/>
    <property type="match status" value="4"/>
</dbReference>
<dbReference type="InterPro" id="IPR002110">
    <property type="entry name" value="Ankyrin_rpt"/>
</dbReference>
<evidence type="ECO:0000259" key="4">
    <source>
        <dbReference type="Pfam" id="PF14420"/>
    </source>
</evidence>
<comment type="caution">
    <text evidence="5">The sequence shown here is derived from an EMBL/GenBank/DDBJ whole genome shotgun (WGS) entry which is preliminary data.</text>
</comment>
<keyword evidence="2 3" id="KW-0040">ANK repeat</keyword>
<dbReference type="Pfam" id="PF14420">
    <property type="entry name" value="Clr5"/>
    <property type="match status" value="1"/>
</dbReference>
<evidence type="ECO:0000256" key="1">
    <source>
        <dbReference type="ARBA" id="ARBA00022737"/>
    </source>
</evidence>
<dbReference type="InterPro" id="IPR036770">
    <property type="entry name" value="Ankyrin_rpt-contain_sf"/>
</dbReference>
<feature type="repeat" description="ANK" evidence="3">
    <location>
        <begin position="1015"/>
        <end position="1047"/>
    </location>
</feature>
<dbReference type="Pfam" id="PF12796">
    <property type="entry name" value="Ank_2"/>
    <property type="match status" value="1"/>
</dbReference>
<proteinExistence type="predicted"/>
<evidence type="ECO:0000313" key="6">
    <source>
        <dbReference type="Proteomes" id="UP001187682"/>
    </source>
</evidence>
<name>A0AAE8N7M8_9PEZI</name>
<dbReference type="PANTHER" id="PTHR24123:SF33">
    <property type="entry name" value="PROTEIN HOS4"/>
    <property type="match status" value="1"/>
</dbReference>
<dbReference type="Pfam" id="PF00023">
    <property type="entry name" value="Ank"/>
    <property type="match status" value="1"/>
</dbReference>
<dbReference type="PROSITE" id="PS50088">
    <property type="entry name" value="ANK_REPEAT"/>
    <property type="match status" value="3"/>
</dbReference>
<evidence type="ECO:0000256" key="3">
    <source>
        <dbReference type="PROSITE-ProRule" id="PRU00023"/>
    </source>
</evidence>
<protein>
    <recommendedName>
        <fullName evidence="4">Clr5 domain-containing protein</fullName>
    </recommendedName>
</protein>
<feature type="repeat" description="ANK" evidence="3">
    <location>
        <begin position="980"/>
        <end position="1012"/>
    </location>
</feature>
<dbReference type="InterPro" id="IPR051165">
    <property type="entry name" value="Multifunctional_ANK_Repeat"/>
</dbReference>
<dbReference type="InterPro" id="IPR025676">
    <property type="entry name" value="Clr5_dom"/>
</dbReference>
<organism evidence="5 6">
    <name type="scientific">Cephalotrichum gorgonifer</name>
    <dbReference type="NCBI Taxonomy" id="2041049"/>
    <lineage>
        <taxon>Eukaryota</taxon>
        <taxon>Fungi</taxon>
        <taxon>Dikarya</taxon>
        <taxon>Ascomycota</taxon>
        <taxon>Pezizomycotina</taxon>
        <taxon>Sordariomycetes</taxon>
        <taxon>Hypocreomycetidae</taxon>
        <taxon>Microascales</taxon>
        <taxon>Microascaceae</taxon>
        <taxon>Cephalotrichum</taxon>
    </lineage>
</organism>
<dbReference type="EMBL" id="ONZQ02000019">
    <property type="protein sequence ID" value="SPO07209.1"/>
    <property type="molecule type" value="Genomic_DNA"/>
</dbReference>
<dbReference type="Proteomes" id="UP001187682">
    <property type="component" value="Unassembled WGS sequence"/>
</dbReference>
<dbReference type="SUPFAM" id="SSF48403">
    <property type="entry name" value="Ankyrin repeat"/>
    <property type="match status" value="3"/>
</dbReference>
<dbReference type="PROSITE" id="PS50297">
    <property type="entry name" value="ANK_REP_REGION"/>
    <property type="match status" value="2"/>
</dbReference>
<dbReference type="SMART" id="SM00248">
    <property type="entry name" value="ANK"/>
    <property type="match status" value="9"/>
</dbReference>
<dbReference type="AlphaFoldDB" id="A0AAE8N7M8"/>
<sequence length="1070" mass="118655">MAPSQQETWDRWKNAIHTLYIVQGRALKGPEGVVELMRARHGFIASDTEYERYLTRWGFKKKTTKETWKIIGWKIDKRHRVWKKPTNVYRDGVLIPSRRLDKEVSRQGFMTTFERLQIAQGQSPRTPAGFEIRTPATDSIVRLEFEGLPMLKYQEAISLLSRHLAPRPQNTSELVQLIGNTSLGSPVIKDCSEPMTALLPVTALSEVGPGFELLPSETVPSGPTQFLNLMTYAINNNILGETQIYEFYQWLKTQQVVDTISRAISGPFPIFEGPTGEALREHLFQLAVQESDVDMVKHLLSAGADPNASLCTLWNCPLSFTPLQYSCLLGHIPIVCALLRAEASMEDNLAGWQGSILILAMLRCSVDHPDPWNKTIHFSKFLEAAKDKMSQNFRVRSASRLIELLISSGAKVNAVSPVRGRREDPESSELVYDGGDLLFRSLVVESHSPLTFASRFCFTSIVAVLIQAGADVNHFANDINSALRECLCPKRYECPNGTKYYVDGIYHYQHWSPLEHGEAPHFDIIGTVKKLLSMGVNPDDHWVCKGNEVHDEYMCHSVLDLAMSIRTRDTLREIFDLLIAHGAHASTHTLRLATQRGDYHVFRQVLRILPFSPRVAAATWAYDDQKKSSFFGLCIGDLVSQKIHERKMVNALVAACFAIGTVSEFECLLQSIRLPEPLSPSLYLDLDARGCFAKMEHFELKFRLLKANNLLHGASPDLLGILLSLALQCGTYPSADELIESGASVDTPVNGRPPILQAVMNADWALVKKLLLLGARLKVPPHHTYQCGHLDNLLVRVIHIGGDDKIIDELLATPGVDINGIGMPDCWHTAWVGNPACCSPLAIAIKVRNWPLVCRLRLAGANVNSTCGDLEMRAHISPLAAAVQEGSTPELVLSLIEDGADLDDYAAWAPAMRDKHMTTLLISQMGRLDDLQRSRLSSFALCEAIELNHDEVACQNGNKAIVDLLIEYGADVNAPPAERYGATALQFAAIGGYLGIAHTLVQKGADVNAPPAPHEGRTALEGAAEHGRNDMLQFLMNSGADISGPDFDLKTMIFQFLNRNVYMVASERRS</sequence>